<gene>
    <name evidence="1" type="ORF">HINF_LOCUS11179</name>
    <name evidence="2" type="ORF">HINF_LOCUS75395</name>
</gene>
<reference evidence="1" key="1">
    <citation type="submission" date="2023-06" db="EMBL/GenBank/DDBJ databases">
        <authorList>
            <person name="Kurt Z."/>
        </authorList>
    </citation>
    <scope>NUCLEOTIDE SEQUENCE</scope>
</reference>
<comment type="caution">
    <text evidence="1">The sequence shown here is derived from an EMBL/GenBank/DDBJ whole genome shotgun (WGS) entry which is preliminary data.</text>
</comment>
<reference evidence="2 3" key="2">
    <citation type="submission" date="2024-07" db="EMBL/GenBank/DDBJ databases">
        <authorList>
            <person name="Akdeniz Z."/>
        </authorList>
    </citation>
    <scope>NUCLEOTIDE SEQUENCE [LARGE SCALE GENOMIC DNA]</scope>
</reference>
<dbReference type="EMBL" id="CAXDID020000666">
    <property type="protein sequence ID" value="CAL6109333.1"/>
    <property type="molecule type" value="Genomic_DNA"/>
</dbReference>
<evidence type="ECO:0000313" key="1">
    <source>
        <dbReference type="EMBL" id="CAI9923534.1"/>
    </source>
</evidence>
<dbReference type="AlphaFoldDB" id="A0AA86NQ44"/>
<proteinExistence type="predicted"/>
<protein>
    <submittedName>
        <fullName evidence="2">Hypothetical_protein</fullName>
    </submittedName>
</protein>
<evidence type="ECO:0000313" key="2">
    <source>
        <dbReference type="EMBL" id="CAL6109333.1"/>
    </source>
</evidence>
<dbReference type="Proteomes" id="UP001642409">
    <property type="component" value="Unassembled WGS sequence"/>
</dbReference>
<keyword evidence="3" id="KW-1185">Reference proteome</keyword>
<dbReference type="EMBL" id="CATOUU010000283">
    <property type="protein sequence ID" value="CAI9923534.1"/>
    <property type="molecule type" value="Genomic_DNA"/>
</dbReference>
<name>A0AA86NQ44_9EUKA</name>
<sequence>MFDINKWQKKLYQFCYIKQIRKIVDEIVCEERFYDLVWRYNYFEYDIENGTIAVSEKLNKIRQDKFNMTLPEKIMKCDYDKLIKTIEKHKEGLYERLVQYVKDNKMNECLLQEYIDRTK</sequence>
<evidence type="ECO:0000313" key="3">
    <source>
        <dbReference type="Proteomes" id="UP001642409"/>
    </source>
</evidence>
<organism evidence="1">
    <name type="scientific">Hexamita inflata</name>
    <dbReference type="NCBI Taxonomy" id="28002"/>
    <lineage>
        <taxon>Eukaryota</taxon>
        <taxon>Metamonada</taxon>
        <taxon>Diplomonadida</taxon>
        <taxon>Hexamitidae</taxon>
        <taxon>Hexamitinae</taxon>
        <taxon>Hexamita</taxon>
    </lineage>
</organism>
<accession>A0AA86NQ44</accession>